<dbReference type="EMBL" id="SMOL01000084">
    <property type="protein sequence ID" value="KAB2634210.1"/>
    <property type="molecule type" value="Genomic_DNA"/>
</dbReference>
<evidence type="ECO:0000259" key="1">
    <source>
        <dbReference type="Pfam" id="PF14379"/>
    </source>
</evidence>
<name>A0A5N5I952_9ROSA</name>
<gene>
    <name evidence="2" type="ORF">D8674_041549</name>
</gene>
<dbReference type="InterPro" id="IPR025756">
    <property type="entry name" value="Myb_CC_LHEQLE"/>
</dbReference>
<evidence type="ECO:0000313" key="2">
    <source>
        <dbReference type="EMBL" id="KAB2634210.1"/>
    </source>
</evidence>
<organism evidence="2 3">
    <name type="scientific">Pyrus ussuriensis x Pyrus communis</name>
    <dbReference type="NCBI Taxonomy" id="2448454"/>
    <lineage>
        <taxon>Eukaryota</taxon>
        <taxon>Viridiplantae</taxon>
        <taxon>Streptophyta</taxon>
        <taxon>Embryophyta</taxon>
        <taxon>Tracheophyta</taxon>
        <taxon>Spermatophyta</taxon>
        <taxon>Magnoliopsida</taxon>
        <taxon>eudicotyledons</taxon>
        <taxon>Gunneridae</taxon>
        <taxon>Pentapetalae</taxon>
        <taxon>rosids</taxon>
        <taxon>fabids</taxon>
        <taxon>Rosales</taxon>
        <taxon>Rosaceae</taxon>
        <taxon>Amygdaloideae</taxon>
        <taxon>Maleae</taxon>
        <taxon>Pyrus</taxon>
    </lineage>
</organism>
<reference evidence="2 3" key="2">
    <citation type="submission" date="2019-11" db="EMBL/GenBank/DDBJ databases">
        <title>A de novo genome assembly of a pear dwarfing rootstock.</title>
        <authorList>
            <person name="Wang F."/>
            <person name="Wang J."/>
            <person name="Li S."/>
            <person name="Zhang Y."/>
            <person name="Fang M."/>
            <person name="Ma L."/>
            <person name="Zhao Y."/>
            <person name="Jiang S."/>
        </authorList>
    </citation>
    <scope>NUCLEOTIDE SEQUENCE [LARGE SCALE GENOMIC DNA]</scope>
    <source>
        <strain evidence="2">S2</strain>
        <tissue evidence="2">Leaf</tissue>
    </source>
</reference>
<accession>A0A5N5I952</accession>
<dbReference type="OrthoDB" id="551907at2759"/>
<dbReference type="Pfam" id="PF14379">
    <property type="entry name" value="Myb_CC_LHEQLE"/>
    <property type="match status" value="1"/>
</dbReference>
<proteinExistence type="predicted"/>
<evidence type="ECO:0000313" key="3">
    <source>
        <dbReference type="Proteomes" id="UP000327157"/>
    </source>
</evidence>
<protein>
    <submittedName>
        <fullName evidence="2">Myb family transcription factor APL</fullName>
    </submittedName>
</protein>
<keyword evidence="3" id="KW-1185">Reference proteome</keyword>
<sequence>MEGLAIFNRSNLSMALAQFNSNNKGDVQRSFLKIKYVHFSKLHFTSSSIKSYRGGNTEQGCKLKQLQCTVTIQLQLQSLKIQFFIRKPSTLTEGIISSRLLQMRIEAQGKYLQAILEKVQKDPALDLKGPNNIQATRKNSGSTFQIYEQGIREEHKDTKLKVEGGSIHFHFNCKRSYDYVGSNGGDFDTRCFRLQDTTTL</sequence>
<comment type="caution">
    <text evidence="2">The sequence shown here is derived from an EMBL/GenBank/DDBJ whole genome shotgun (WGS) entry which is preliminary data.</text>
</comment>
<dbReference type="Proteomes" id="UP000327157">
    <property type="component" value="Unassembled WGS sequence"/>
</dbReference>
<dbReference type="AlphaFoldDB" id="A0A5N5I952"/>
<feature type="domain" description="MYB-CC type transcription factor LHEQLE-containing" evidence="1">
    <location>
        <begin position="99"/>
        <end position="121"/>
    </location>
</feature>
<reference evidence="2 3" key="1">
    <citation type="submission" date="2019-09" db="EMBL/GenBank/DDBJ databases">
        <authorList>
            <person name="Ou C."/>
        </authorList>
    </citation>
    <scope>NUCLEOTIDE SEQUENCE [LARGE SCALE GENOMIC DNA]</scope>
    <source>
        <strain evidence="2">S2</strain>
        <tissue evidence="2">Leaf</tissue>
    </source>
</reference>